<evidence type="ECO:0000256" key="1">
    <source>
        <dbReference type="ARBA" id="ARBA00004123"/>
    </source>
</evidence>
<keyword evidence="15" id="KW-1185">Reference proteome</keyword>
<dbReference type="InterPro" id="IPR036236">
    <property type="entry name" value="Znf_C2H2_sf"/>
</dbReference>
<feature type="domain" description="C2H2-type" evidence="13">
    <location>
        <begin position="326"/>
        <end position="353"/>
    </location>
</feature>
<dbReference type="FunFam" id="3.30.160.60:FF:000065">
    <property type="entry name" value="B-cell CLL/lymphoma 6, member B"/>
    <property type="match status" value="1"/>
</dbReference>
<dbReference type="PANTHER" id="PTHR23234">
    <property type="entry name" value="ZNF44 PROTEIN"/>
    <property type="match status" value="1"/>
</dbReference>
<dbReference type="GO" id="GO:0005634">
    <property type="term" value="C:nucleus"/>
    <property type="evidence" value="ECO:0007669"/>
    <property type="project" value="UniProtKB-SubCell"/>
</dbReference>
<keyword evidence="4" id="KW-0677">Repeat</keyword>
<keyword evidence="3" id="KW-0479">Metal-binding</keyword>
<evidence type="ECO:0000256" key="12">
    <source>
        <dbReference type="SAM" id="MobiDB-lite"/>
    </source>
</evidence>
<dbReference type="Pfam" id="PF00096">
    <property type="entry name" value="zf-C2H2"/>
    <property type="match status" value="6"/>
</dbReference>
<dbReference type="InterPro" id="IPR013087">
    <property type="entry name" value="Znf_C2H2_type"/>
</dbReference>
<feature type="region of interest" description="Disordered" evidence="12">
    <location>
        <begin position="574"/>
        <end position="603"/>
    </location>
</feature>
<keyword evidence="9" id="KW-0804">Transcription</keyword>
<evidence type="ECO:0000256" key="3">
    <source>
        <dbReference type="ARBA" id="ARBA00022723"/>
    </source>
</evidence>
<dbReference type="Proteomes" id="UP001497497">
    <property type="component" value="Unassembled WGS sequence"/>
</dbReference>
<keyword evidence="5 11" id="KW-0863">Zinc-finger</keyword>
<reference evidence="14 15" key="1">
    <citation type="submission" date="2024-04" db="EMBL/GenBank/DDBJ databases">
        <authorList>
            <consortium name="Genoscope - CEA"/>
            <person name="William W."/>
        </authorList>
    </citation>
    <scope>NUCLEOTIDE SEQUENCE [LARGE SCALE GENOMIC DNA]</scope>
</reference>
<feature type="domain" description="C2H2-type" evidence="13">
    <location>
        <begin position="298"/>
        <end position="321"/>
    </location>
</feature>
<dbReference type="Gene3D" id="3.30.160.60">
    <property type="entry name" value="Classic Zinc Finger"/>
    <property type="match status" value="8"/>
</dbReference>
<dbReference type="AlphaFoldDB" id="A0AAV2IAM9"/>
<keyword evidence="10" id="KW-0539">Nucleus</keyword>
<feature type="region of interest" description="Disordered" evidence="12">
    <location>
        <begin position="40"/>
        <end position="74"/>
    </location>
</feature>
<dbReference type="SMART" id="SM00355">
    <property type="entry name" value="ZnF_C2H2"/>
    <property type="match status" value="10"/>
</dbReference>
<dbReference type="PANTHER" id="PTHR23234:SF10">
    <property type="entry name" value="RIKEN CDNA 6720489N17 GENE-RELATED"/>
    <property type="match status" value="1"/>
</dbReference>
<evidence type="ECO:0000256" key="5">
    <source>
        <dbReference type="ARBA" id="ARBA00022771"/>
    </source>
</evidence>
<feature type="domain" description="C2H2-type" evidence="13">
    <location>
        <begin position="270"/>
        <end position="297"/>
    </location>
</feature>
<accession>A0AAV2IAM9</accession>
<comment type="similarity">
    <text evidence="2">Belongs to the krueppel C2H2-type zinc-finger protein family.</text>
</comment>
<gene>
    <name evidence="14" type="ORF">GSLYS_00017130001</name>
</gene>
<keyword evidence="6" id="KW-0862">Zinc</keyword>
<organism evidence="14 15">
    <name type="scientific">Lymnaea stagnalis</name>
    <name type="common">Great pond snail</name>
    <name type="synonym">Helix stagnalis</name>
    <dbReference type="NCBI Taxonomy" id="6523"/>
    <lineage>
        <taxon>Eukaryota</taxon>
        <taxon>Metazoa</taxon>
        <taxon>Spiralia</taxon>
        <taxon>Lophotrochozoa</taxon>
        <taxon>Mollusca</taxon>
        <taxon>Gastropoda</taxon>
        <taxon>Heterobranchia</taxon>
        <taxon>Euthyneura</taxon>
        <taxon>Panpulmonata</taxon>
        <taxon>Hygrophila</taxon>
        <taxon>Lymnaeoidea</taxon>
        <taxon>Lymnaeidae</taxon>
        <taxon>Lymnaea</taxon>
    </lineage>
</organism>
<keyword evidence="7" id="KW-0805">Transcription regulation</keyword>
<dbReference type="FunFam" id="3.30.160.60:FF:001480">
    <property type="entry name" value="Si:cabz01071911.3"/>
    <property type="match status" value="1"/>
</dbReference>
<dbReference type="PROSITE" id="PS00028">
    <property type="entry name" value="ZINC_FINGER_C2H2_1"/>
    <property type="match status" value="10"/>
</dbReference>
<evidence type="ECO:0000259" key="13">
    <source>
        <dbReference type="PROSITE" id="PS50157"/>
    </source>
</evidence>
<evidence type="ECO:0000256" key="6">
    <source>
        <dbReference type="ARBA" id="ARBA00022833"/>
    </source>
</evidence>
<feature type="domain" description="C2H2-type" evidence="13">
    <location>
        <begin position="241"/>
        <end position="268"/>
    </location>
</feature>
<evidence type="ECO:0000256" key="8">
    <source>
        <dbReference type="ARBA" id="ARBA00023125"/>
    </source>
</evidence>
<dbReference type="EMBL" id="CAXITT010000563">
    <property type="protein sequence ID" value="CAL1543596.1"/>
    <property type="molecule type" value="Genomic_DNA"/>
</dbReference>
<feature type="domain" description="C2H2-type" evidence="13">
    <location>
        <begin position="357"/>
        <end position="384"/>
    </location>
</feature>
<evidence type="ECO:0000256" key="10">
    <source>
        <dbReference type="ARBA" id="ARBA00023242"/>
    </source>
</evidence>
<sequence>MDYPKHGTGTVMVSVGKRNAKKKYGDEFILFDRRKTKIIGVKTSKGNHEKKNSRNKTKPSFNQREAKNKTKMEDNMTLQKDILKHVTSFSGKGIKKNKDSKNLASHQNHLTKGLSNEHAIAENVAEIRDVFRCNTCNGCFLWKKPFLDHLIIHPCKLPYECCMCMKRFSTFISYLTHKQKIHVLKSSSSWSKLKHKKPGQDGTHSLFPSDQSNQHFMNMYKLLKHKVKTHLKILQTKAKPYACKPCGKSFKDRNNLWLHKKRHPNAVKPYKCDLCNREFAVHRWLSDHMQRHTVERNFPCGLCGKKYLTLGDVRMHERRHTKLAIFICSYCDRKFIYQSELKAHLQKHQGIRSNKNIKCEMCSKAFSTRRDLGRHLTVHTGAKPFKCEICEKSFSQEINMQVHIKIHRGDKPYRCDICPKKFIAKSKLVRHQRCHSTPKGLLPRPFQCILCPKKYTAENSLIRHLKIHKSSPETVTKFTTALTKALEDSKKPDSSASAGGVLASMIDQAICDARQMARRKKLLGIKDPSLATIIDQAIHNSIPKSSSSSSTQTQIEVDEFTTHIDQQIEIIHVDTQLPSSSSEDSVPKLPLDSGDRTSSTDIPRDASTCSYLLKLISDAVSKSNNPTRPADCASEKLPLPMQFELISSGSSQTVTVEPKTSVINTAPTLSNSYRQMKHRRIVSLNQRAAAVAEQLSSNIIVPPSLYPEIFQLMASDGTPAITNPNHGLAATSSNNSLIVFSSPQSSCTEVSPTLPILHKAQHMVDQTAMSRSANLNQAVRVKDLGLTCALGNRIVHDPGSNHIQQTVLSQNRTRLIKKEHFYLIHPNSDHKNSLILSPSSSTRVQPFVLTAANGQTFLLQSNPFSLEHSTQYLLSSDSAAGNGDIDLYDADVEIMGENISH</sequence>
<dbReference type="GO" id="GO:0008270">
    <property type="term" value="F:zinc ion binding"/>
    <property type="evidence" value="ECO:0007669"/>
    <property type="project" value="UniProtKB-KW"/>
</dbReference>
<comment type="caution">
    <text evidence="14">The sequence shown here is derived from an EMBL/GenBank/DDBJ whole genome shotgun (WGS) entry which is preliminary data.</text>
</comment>
<evidence type="ECO:0000256" key="7">
    <source>
        <dbReference type="ARBA" id="ARBA00023015"/>
    </source>
</evidence>
<feature type="domain" description="C2H2-type" evidence="13">
    <location>
        <begin position="446"/>
        <end position="473"/>
    </location>
</feature>
<keyword evidence="8" id="KW-0238">DNA-binding</keyword>
<feature type="domain" description="C2H2-type" evidence="13">
    <location>
        <begin position="131"/>
        <end position="158"/>
    </location>
</feature>
<evidence type="ECO:0000256" key="2">
    <source>
        <dbReference type="ARBA" id="ARBA00006991"/>
    </source>
</evidence>
<dbReference type="SUPFAM" id="SSF57667">
    <property type="entry name" value="beta-beta-alpha zinc fingers"/>
    <property type="match status" value="6"/>
</dbReference>
<feature type="domain" description="C2H2-type" evidence="13">
    <location>
        <begin position="159"/>
        <end position="187"/>
    </location>
</feature>
<evidence type="ECO:0000313" key="14">
    <source>
        <dbReference type="EMBL" id="CAL1543596.1"/>
    </source>
</evidence>
<dbReference type="FunFam" id="3.30.160.60:FF:000100">
    <property type="entry name" value="Zinc finger 45-like"/>
    <property type="match status" value="1"/>
</dbReference>
<feature type="domain" description="C2H2-type" evidence="13">
    <location>
        <begin position="385"/>
        <end position="412"/>
    </location>
</feature>
<dbReference type="InterPro" id="IPR050758">
    <property type="entry name" value="Znf_C2H2-type"/>
</dbReference>
<evidence type="ECO:0000313" key="15">
    <source>
        <dbReference type="Proteomes" id="UP001497497"/>
    </source>
</evidence>
<name>A0AAV2IAM9_LYMST</name>
<evidence type="ECO:0000256" key="4">
    <source>
        <dbReference type="ARBA" id="ARBA00022737"/>
    </source>
</evidence>
<protein>
    <recommendedName>
        <fullName evidence="13">C2H2-type domain-containing protein</fullName>
    </recommendedName>
</protein>
<feature type="domain" description="C2H2-type" evidence="13">
    <location>
        <begin position="413"/>
        <end position="440"/>
    </location>
</feature>
<comment type="subcellular location">
    <subcellularLocation>
        <location evidence="1">Nucleus</location>
    </subcellularLocation>
</comment>
<proteinExistence type="inferred from homology"/>
<feature type="compositionally biased region" description="Basic and acidic residues" evidence="12">
    <location>
        <begin position="64"/>
        <end position="74"/>
    </location>
</feature>
<dbReference type="PROSITE" id="PS50157">
    <property type="entry name" value="ZINC_FINGER_C2H2_2"/>
    <property type="match status" value="10"/>
</dbReference>
<evidence type="ECO:0000256" key="11">
    <source>
        <dbReference type="PROSITE-ProRule" id="PRU00042"/>
    </source>
</evidence>
<evidence type="ECO:0000256" key="9">
    <source>
        <dbReference type="ARBA" id="ARBA00023163"/>
    </source>
</evidence>
<dbReference type="GO" id="GO:0003677">
    <property type="term" value="F:DNA binding"/>
    <property type="evidence" value="ECO:0007669"/>
    <property type="project" value="UniProtKB-KW"/>
</dbReference>